<evidence type="ECO:0000256" key="4">
    <source>
        <dbReference type="ARBA" id="ARBA00022857"/>
    </source>
</evidence>
<evidence type="ECO:0000256" key="3">
    <source>
        <dbReference type="ARBA" id="ARBA00022827"/>
    </source>
</evidence>
<evidence type="ECO:0000256" key="6">
    <source>
        <dbReference type="RuleBase" id="RU361177"/>
    </source>
</evidence>
<dbReference type="Gene3D" id="3.50.50.60">
    <property type="entry name" value="FAD/NAD(P)-binding domain"/>
    <property type="match status" value="2"/>
</dbReference>
<proteinExistence type="inferred from homology"/>
<dbReference type="STRING" id="35608.A0A2U1LE66"/>
<dbReference type="InterPro" id="IPR050346">
    <property type="entry name" value="FMO-like"/>
</dbReference>
<keyword evidence="6 7" id="KW-0503">Monooxygenase</keyword>
<dbReference type="GO" id="GO:0050661">
    <property type="term" value="F:NADP binding"/>
    <property type="evidence" value="ECO:0007669"/>
    <property type="project" value="InterPro"/>
</dbReference>
<dbReference type="InterPro" id="IPR000960">
    <property type="entry name" value="Flavin_mOase"/>
</dbReference>
<dbReference type="FunFam" id="3.50.50.60:FF:000169">
    <property type="entry name" value="Flavin-containing monooxygenase"/>
    <property type="match status" value="1"/>
</dbReference>
<evidence type="ECO:0000256" key="2">
    <source>
        <dbReference type="ARBA" id="ARBA00022630"/>
    </source>
</evidence>
<evidence type="ECO:0000256" key="5">
    <source>
        <dbReference type="ARBA" id="ARBA00023002"/>
    </source>
</evidence>
<dbReference type="PIRSF" id="PIRSF000332">
    <property type="entry name" value="FMO"/>
    <property type="match status" value="1"/>
</dbReference>
<evidence type="ECO:0000313" key="7">
    <source>
        <dbReference type="EMBL" id="PWA47282.1"/>
    </source>
</evidence>
<keyword evidence="8" id="KW-1185">Reference proteome</keyword>
<comment type="caution">
    <text evidence="7">The sequence shown here is derived from an EMBL/GenBank/DDBJ whole genome shotgun (WGS) entry which is preliminary data.</text>
</comment>
<keyword evidence="4" id="KW-0521">NADP</keyword>
<evidence type="ECO:0000256" key="1">
    <source>
        <dbReference type="ARBA" id="ARBA00009183"/>
    </source>
</evidence>
<accession>A0A2U1LE66</accession>
<keyword evidence="2 6" id="KW-0285">Flavoprotein</keyword>
<evidence type="ECO:0000313" key="8">
    <source>
        <dbReference type="Proteomes" id="UP000245207"/>
    </source>
</evidence>
<dbReference type="SUPFAM" id="SSF51905">
    <property type="entry name" value="FAD/NAD(P)-binding domain"/>
    <property type="match status" value="2"/>
</dbReference>
<dbReference type="PANTHER" id="PTHR23023">
    <property type="entry name" value="DIMETHYLANILINE MONOOXYGENASE"/>
    <property type="match status" value="1"/>
</dbReference>
<dbReference type="GO" id="GO:0004499">
    <property type="term" value="F:N,N-dimethylaniline monooxygenase activity"/>
    <property type="evidence" value="ECO:0007669"/>
    <property type="project" value="InterPro"/>
</dbReference>
<protein>
    <recommendedName>
        <fullName evidence="6">Flavin-containing monooxygenase</fullName>
        <ecNumber evidence="6">1.-.-.-</ecNumber>
    </recommendedName>
</protein>
<sequence length="597" mass="66417">MNFRLGTGGGGGWGWTKGVGPGGGGGWGWTKGVGPVVTGVMFGLVALGLGCGPVVGGIGVVGSGVTGVESERCCVSFCEVSSGPGTQKQVVIIGAGISGLVACKYCLSKGFKPIVFESMGDIGGVWAKTIRTTRLQTFKGMYEFADFPWPASVTEDFPTQHQLLNYLRSYATHFDLIKHIQFNSVVKEIDYQGPSSFSWTDWSGLHKTFPNGKWKVTVENNESQTKVHDADFVILCVGRFKDVPNIPEFTTGTGPEVFRGKVIHSMEYSAMEHEKAEEFVKGKRVVVVGFSKQGLDIAMECSSVNGTENPCTVVYRKDRWKLPDFSPWGIPLQYLYLNRFSELMVHKPGEGFLLGLLATLLSPLRWGISKLVETHIKRKLPLAKFNMIPERNFAKDMRSCVIAALPGDFFDRAETGSIIMKKCPRFSFYNDGVLIDGESKPIQADIVILATGFKGIQKLKNIFKSQEFGDSIAVSPDSRVALYRECIQPKIPQLAVIGFSESFSNLFTSEIRCRWLVELLDGKFQLPSIKEMEKDISNWDDYMKRSSGEYYKRSCLTALDIWYNDQLCKDIGWNPRRKNGFWADLFQPYGPMDYAKP</sequence>
<dbReference type="Proteomes" id="UP000245207">
    <property type="component" value="Unassembled WGS sequence"/>
</dbReference>
<dbReference type="AlphaFoldDB" id="A0A2U1LE66"/>
<gene>
    <name evidence="7" type="ORF">CTI12_AA501270</name>
</gene>
<name>A0A2U1LE66_ARTAN</name>
<dbReference type="EMBL" id="PKPP01009880">
    <property type="protein sequence ID" value="PWA47282.1"/>
    <property type="molecule type" value="Genomic_DNA"/>
</dbReference>
<keyword evidence="5 6" id="KW-0560">Oxidoreductase</keyword>
<organism evidence="7 8">
    <name type="scientific">Artemisia annua</name>
    <name type="common">Sweet wormwood</name>
    <dbReference type="NCBI Taxonomy" id="35608"/>
    <lineage>
        <taxon>Eukaryota</taxon>
        <taxon>Viridiplantae</taxon>
        <taxon>Streptophyta</taxon>
        <taxon>Embryophyta</taxon>
        <taxon>Tracheophyta</taxon>
        <taxon>Spermatophyta</taxon>
        <taxon>Magnoliopsida</taxon>
        <taxon>eudicotyledons</taxon>
        <taxon>Gunneridae</taxon>
        <taxon>Pentapetalae</taxon>
        <taxon>asterids</taxon>
        <taxon>campanulids</taxon>
        <taxon>Asterales</taxon>
        <taxon>Asteraceae</taxon>
        <taxon>Asteroideae</taxon>
        <taxon>Anthemideae</taxon>
        <taxon>Artemisiinae</taxon>
        <taxon>Artemisia</taxon>
    </lineage>
</organism>
<dbReference type="GO" id="GO:0050660">
    <property type="term" value="F:flavin adenine dinucleotide binding"/>
    <property type="evidence" value="ECO:0007669"/>
    <property type="project" value="InterPro"/>
</dbReference>
<dbReference type="OrthoDB" id="66881at2759"/>
<comment type="cofactor">
    <cofactor evidence="6">
        <name>FAD</name>
        <dbReference type="ChEBI" id="CHEBI:57692"/>
    </cofactor>
</comment>
<keyword evidence="3 6" id="KW-0274">FAD</keyword>
<dbReference type="FunFam" id="3.50.50.60:FF:000403">
    <property type="entry name" value="Flavin-containing monooxygenase"/>
    <property type="match status" value="1"/>
</dbReference>
<dbReference type="InterPro" id="IPR036188">
    <property type="entry name" value="FAD/NAD-bd_sf"/>
</dbReference>
<dbReference type="InterPro" id="IPR020946">
    <property type="entry name" value="Flavin_mOase-like"/>
</dbReference>
<comment type="similarity">
    <text evidence="1 6">Belongs to the FMO family.</text>
</comment>
<dbReference type="EC" id="1.-.-.-" evidence="6"/>
<dbReference type="Pfam" id="PF00743">
    <property type="entry name" value="FMO-like"/>
    <property type="match status" value="1"/>
</dbReference>
<reference evidence="7 8" key="1">
    <citation type="journal article" date="2018" name="Mol. Plant">
        <title>The genome of Artemisia annua provides insight into the evolution of Asteraceae family and artemisinin biosynthesis.</title>
        <authorList>
            <person name="Shen Q."/>
            <person name="Zhang L."/>
            <person name="Liao Z."/>
            <person name="Wang S."/>
            <person name="Yan T."/>
            <person name="Shi P."/>
            <person name="Liu M."/>
            <person name="Fu X."/>
            <person name="Pan Q."/>
            <person name="Wang Y."/>
            <person name="Lv Z."/>
            <person name="Lu X."/>
            <person name="Zhang F."/>
            <person name="Jiang W."/>
            <person name="Ma Y."/>
            <person name="Chen M."/>
            <person name="Hao X."/>
            <person name="Li L."/>
            <person name="Tang Y."/>
            <person name="Lv G."/>
            <person name="Zhou Y."/>
            <person name="Sun X."/>
            <person name="Brodelius P.E."/>
            <person name="Rose J.K.C."/>
            <person name="Tang K."/>
        </authorList>
    </citation>
    <scope>NUCLEOTIDE SEQUENCE [LARGE SCALE GENOMIC DNA]</scope>
    <source>
        <strain evidence="8">cv. Huhao1</strain>
        <tissue evidence="7">Leaf</tissue>
    </source>
</reference>